<comment type="function">
    <text evidence="6">Required for proper positioning of a substantial amount of TPR at the nuclear basket (NB) through interaction with TPR.</text>
</comment>
<dbReference type="eggNOG" id="KOG4765">
    <property type="taxonomic scope" value="Eukaryota"/>
</dbReference>
<dbReference type="PhylomeDB" id="B3RV20"/>
<dbReference type="STRING" id="10228.B3RV20"/>
<dbReference type="Pfam" id="PF07967">
    <property type="entry name" value="zf-C3HC"/>
    <property type="match status" value="1"/>
</dbReference>
<keyword evidence="3" id="KW-0863">Zinc-finger</keyword>
<evidence type="ECO:0000313" key="10">
    <source>
        <dbReference type="Proteomes" id="UP000009022"/>
    </source>
</evidence>
<evidence type="ECO:0000313" key="9">
    <source>
        <dbReference type="EMBL" id="EDV25922.1"/>
    </source>
</evidence>
<keyword evidence="2" id="KW-0479">Metal-binding</keyword>
<feature type="domain" description="NuBaID C-terminal" evidence="8">
    <location>
        <begin position="155"/>
        <end position="282"/>
    </location>
</feature>
<dbReference type="PANTHER" id="PTHR15835:SF6">
    <property type="entry name" value="ZINC FINGER C3HC-TYPE PROTEIN 1"/>
    <property type="match status" value="1"/>
</dbReference>
<name>B3RV20_TRIAD</name>
<evidence type="ECO:0000256" key="1">
    <source>
        <dbReference type="ARBA" id="ARBA00004123"/>
    </source>
</evidence>
<sequence length="324" mass="36782">MAEISLVPRKFLSLLDSFIFDKPACPENECKQDKVAEDYFERVETYSAYTWLAKPPALSPLQCARYGWKNVDIDRLKCVTCSATLTVSLPLPSTRSQPCNQCFFCSYIVDITLDSSYSDEEATLLSCKEAVETLKDILDCQVILTDVDEEAQMIACILAFCGWVLKPSDKLKSSLLICSICRRRAGIWNYTMAISDSSTDSLELSSESIEEQSSSSPSKRRKIEKKKFNPIEEHRYWCPYFIVDDNNAESREDVERSLGNVHQDNNNDTAGLKSMLSYLFPKRHSRTTDPNLNSCSAKSLRISTIPHQDLCSRSYIIMSLEEEV</sequence>
<dbReference type="CTD" id="6753168"/>
<evidence type="ECO:0000256" key="4">
    <source>
        <dbReference type="ARBA" id="ARBA00022833"/>
    </source>
</evidence>
<dbReference type="AlphaFoldDB" id="B3RV20"/>
<dbReference type="OrthoDB" id="614844at2759"/>
<dbReference type="InterPro" id="IPR012935">
    <property type="entry name" value="NuBaID_N"/>
</dbReference>
<feature type="domain" description="C3HC-type" evidence="7">
    <location>
        <begin position="37"/>
        <end position="97"/>
    </location>
</feature>
<evidence type="ECO:0000256" key="5">
    <source>
        <dbReference type="ARBA" id="ARBA00023242"/>
    </source>
</evidence>
<keyword evidence="10" id="KW-1185">Reference proteome</keyword>
<dbReference type="InParanoid" id="B3RV20"/>
<dbReference type="GO" id="GO:0008270">
    <property type="term" value="F:zinc ion binding"/>
    <property type="evidence" value="ECO:0007669"/>
    <property type="project" value="UniProtKB-KW"/>
</dbReference>
<dbReference type="OMA" id="WKQYAQA"/>
<dbReference type="Pfam" id="PF08600">
    <property type="entry name" value="NuBaID_C"/>
    <property type="match status" value="1"/>
</dbReference>
<evidence type="ECO:0008006" key="11">
    <source>
        <dbReference type="Google" id="ProtNLM"/>
    </source>
</evidence>
<dbReference type="Proteomes" id="UP000009022">
    <property type="component" value="Unassembled WGS sequence"/>
</dbReference>
<protein>
    <recommendedName>
        <fullName evidence="11">C3HC-type domain-containing protein</fullName>
    </recommendedName>
</protein>
<dbReference type="EMBL" id="DS985244">
    <property type="protein sequence ID" value="EDV25922.1"/>
    <property type="molecule type" value="Genomic_DNA"/>
</dbReference>
<organism evidence="9 10">
    <name type="scientific">Trichoplax adhaerens</name>
    <name type="common">Trichoplax reptans</name>
    <dbReference type="NCBI Taxonomy" id="10228"/>
    <lineage>
        <taxon>Eukaryota</taxon>
        <taxon>Metazoa</taxon>
        <taxon>Placozoa</taxon>
        <taxon>Uniplacotomia</taxon>
        <taxon>Trichoplacea</taxon>
        <taxon>Trichoplacidae</taxon>
        <taxon>Trichoplax</taxon>
    </lineage>
</organism>
<dbReference type="HOGENOM" id="CLU_858769_0_0_1"/>
<comment type="subcellular location">
    <subcellularLocation>
        <location evidence="1">Nucleus</location>
    </subcellularLocation>
</comment>
<dbReference type="GeneID" id="6753168"/>
<reference evidence="9 10" key="1">
    <citation type="journal article" date="2008" name="Nature">
        <title>The Trichoplax genome and the nature of placozoans.</title>
        <authorList>
            <person name="Srivastava M."/>
            <person name="Begovic E."/>
            <person name="Chapman J."/>
            <person name="Putnam N.H."/>
            <person name="Hellsten U."/>
            <person name="Kawashima T."/>
            <person name="Kuo A."/>
            <person name="Mitros T."/>
            <person name="Salamov A."/>
            <person name="Carpenter M.L."/>
            <person name="Signorovitch A.Y."/>
            <person name="Moreno M.A."/>
            <person name="Kamm K."/>
            <person name="Grimwood J."/>
            <person name="Schmutz J."/>
            <person name="Shapiro H."/>
            <person name="Grigoriev I.V."/>
            <person name="Buss L.W."/>
            <person name="Schierwater B."/>
            <person name="Dellaporta S.L."/>
            <person name="Rokhsar D.S."/>
        </authorList>
    </citation>
    <scope>NUCLEOTIDE SEQUENCE [LARGE SCALE GENOMIC DNA]</scope>
    <source>
        <strain evidence="9 10">Grell-BS-1999</strain>
    </source>
</reference>
<evidence type="ECO:0000259" key="8">
    <source>
        <dbReference type="Pfam" id="PF08600"/>
    </source>
</evidence>
<gene>
    <name evidence="9" type="ORF">TRIADDRAFT_55497</name>
</gene>
<dbReference type="GO" id="GO:0005634">
    <property type="term" value="C:nucleus"/>
    <property type="evidence" value="ECO:0007669"/>
    <property type="project" value="UniProtKB-SubCell"/>
</dbReference>
<accession>B3RV20</accession>
<keyword evidence="4" id="KW-0862">Zinc</keyword>
<dbReference type="KEGG" id="tad:TRIADDRAFT_55497"/>
<dbReference type="PANTHER" id="PTHR15835">
    <property type="entry name" value="NUCLEAR-INTERACTING PARTNER OF ALK"/>
    <property type="match status" value="1"/>
</dbReference>
<proteinExistence type="predicted"/>
<evidence type="ECO:0000256" key="6">
    <source>
        <dbReference type="ARBA" id="ARBA00044931"/>
    </source>
</evidence>
<evidence type="ECO:0000259" key="7">
    <source>
        <dbReference type="Pfam" id="PF07967"/>
    </source>
</evidence>
<keyword evidence="5" id="KW-0539">Nucleus</keyword>
<evidence type="ECO:0000256" key="2">
    <source>
        <dbReference type="ARBA" id="ARBA00022723"/>
    </source>
</evidence>
<dbReference type="InterPro" id="IPR013909">
    <property type="entry name" value="NuBaID_C"/>
</dbReference>
<dbReference type="RefSeq" id="XP_002111955.1">
    <property type="nucleotide sequence ID" value="XM_002111919.1"/>
</dbReference>
<evidence type="ECO:0000256" key="3">
    <source>
        <dbReference type="ARBA" id="ARBA00022771"/>
    </source>
</evidence>